<proteinExistence type="predicted"/>
<keyword evidence="1" id="KW-0472">Membrane</keyword>
<feature type="transmembrane region" description="Helical" evidence="1">
    <location>
        <begin position="124"/>
        <end position="143"/>
    </location>
</feature>
<dbReference type="Proteomes" id="UP000076935">
    <property type="component" value="Unassembled WGS sequence"/>
</dbReference>
<accession>A0A177LBL0</accession>
<keyword evidence="3" id="KW-1185">Reference proteome</keyword>
<evidence type="ECO:0000313" key="2">
    <source>
        <dbReference type="EMBL" id="OAH62697.1"/>
    </source>
</evidence>
<keyword evidence="1" id="KW-1133">Transmembrane helix</keyword>
<gene>
    <name evidence="2" type="ORF">AWH49_08505</name>
</gene>
<protein>
    <recommendedName>
        <fullName evidence="4">DUF1440 domain-containing protein</fullName>
    </recommendedName>
</protein>
<keyword evidence="1" id="KW-0812">Transmembrane</keyword>
<evidence type="ECO:0000313" key="3">
    <source>
        <dbReference type="Proteomes" id="UP000076935"/>
    </source>
</evidence>
<reference evidence="2 3" key="1">
    <citation type="submission" date="2016-01" db="EMBL/GenBank/DDBJ databases">
        <title>Investigation of taxonomic status of Bacillus aminovorans.</title>
        <authorList>
            <person name="Verma A."/>
            <person name="Pal Y."/>
            <person name="Krishnamurthi S."/>
        </authorList>
    </citation>
    <scope>NUCLEOTIDE SEQUENCE [LARGE SCALE GENOMIC DNA]</scope>
    <source>
        <strain evidence="2 3">DSM 1314</strain>
    </source>
</reference>
<dbReference type="RefSeq" id="WP_082862646.1">
    <property type="nucleotide sequence ID" value="NZ_JBCNAN010000033.1"/>
</dbReference>
<evidence type="ECO:0008006" key="4">
    <source>
        <dbReference type="Google" id="ProtNLM"/>
    </source>
</evidence>
<dbReference type="EMBL" id="LQWY01000005">
    <property type="protein sequence ID" value="OAH62697.1"/>
    <property type="molecule type" value="Genomic_DNA"/>
</dbReference>
<feature type="transmembrane region" description="Helical" evidence="1">
    <location>
        <begin position="61"/>
        <end position="79"/>
    </location>
</feature>
<organism evidence="2 3">
    <name type="scientific">Domibacillus aminovorans</name>
    <dbReference type="NCBI Taxonomy" id="29332"/>
    <lineage>
        <taxon>Bacteria</taxon>
        <taxon>Bacillati</taxon>
        <taxon>Bacillota</taxon>
        <taxon>Bacilli</taxon>
        <taxon>Bacillales</taxon>
        <taxon>Bacillaceae</taxon>
        <taxon>Domibacillus</taxon>
    </lineage>
</organism>
<name>A0A177LBL0_9BACI</name>
<feature type="transmembrane region" description="Helical" evidence="1">
    <location>
        <begin position="91"/>
        <end position="112"/>
    </location>
</feature>
<sequence length="153" mass="17488">MMLNERLIRKASLSGLIAGMILAVFLKMVEQTTHYKVYTLLLNVDYIPILNRYTFSEFVEVVFHLIISIGLSLCLYLAISYMNITSRKRMISLCTAVCIIIGLILFPTTALSHRTPSITSMPAFSYWLAGHVVYGYTLGFLLARWKTRNLNRK</sequence>
<evidence type="ECO:0000256" key="1">
    <source>
        <dbReference type="SAM" id="Phobius"/>
    </source>
</evidence>
<feature type="transmembrane region" description="Helical" evidence="1">
    <location>
        <begin position="12"/>
        <end position="29"/>
    </location>
</feature>
<dbReference type="AlphaFoldDB" id="A0A177LBL0"/>
<comment type="caution">
    <text evidence="2">The sequence shown here is derived from an EMBL/GenBank/DDBJ whole genome shotgun (WGS) entry which is preliminary data.</text>
</comment>